<dbReference type="SUPFAM" id="SSF50978">
    <property type="entry name" value="WD40 repeat-like"/>
    <property type="match status" value="1"/>
</dbReference>
<dbReference type="InterPro" id="IPR015943">
    <property type="entry name" value="WD40/YVTN_repeat-like_dom_sf"/>
</dbReference>
<reference evidence="1" key="1">
    <citation type="submission" date="2020-11" db="EMBL/GenBank/DDBJ databases">
        <authorList>
            <person name="Tran Van P."/>
        </authorList>
    </citation>
    <scope>NUCLEOTIDE SEQUENCE</scope>
</reference>
<dbReference type="PANTHER" id="PTHR10856">
    <property type="entry name" value="CORONIN"/>
    <property type="match status" value="1"/>
</dbReference>
<organism evidence="1">
    <name type="scientific">Timema douglasi</name>
    <name type="common">Walking stick</name>
    <dbReference type="NCBI Taxonomy" id="61478"/>
    <lineage>
        <taxon>Eukaryota</taxon>
        <taxon>Metazoa</taxon>
        <taxon>Ecdysozoa</taxon>
        <taxon>Arthropoda</taxon>
        <taxon>Hexapoda</taxon>
        <taxon>Insecta</taxon>
        <taxon>Pterygota</taxon>
        <taxon>Neoptera</taxon>
        <taxon>Polyneoptera</taxon>
        <taxon>Phasmatodea</taxon>
        <taxon>Timematodea</taxon>
        <taxon>Timematoidea</taxon>
        <taxon>Timematidae</taxon>
        <taxon>Timema</taxon>
    </lineage>
</organism>
<evidence type="ECO:0000313" key="1">
    <source>
        <dbReference type="EMBL" id="CAD7205550.1"/>
    </source>
</evidence>
<dbReference type="InterPro" id="IPR015505">
    <property type="entry name" value="Coronin"/>
</dbReference>
<dbReference type="SMART" id="SM00320">
    <property type="entry name" value="WD40"/>
    <property type="match status" value="1"/>
</dbReference>
<name>A0A7R8VZ39_TIMDO</name>
<dbReference type="AlphaFoldDB" id="A0A7R8VZ39"/>
<dbReference type="InterPro" id="IPR036322">
    <property type="entry name" value="WD40_repeat_dom_sf"/>
</dbReference>
<dbReference type="PANTHER" id="PTHR10856:SF44">
    <property type="entry name" value="CORONIN"/>
    <property type="match status" value="1"/>
</dbReference>
<dbReference type="Gene3D" id="2.130.10.10">
    <property type="entry name" value="YVTN repeat-like/Quinoprotein amine dehydrogenase"/>
    <property type="match status" value="1"/>
</dbReference>
<dbReference type="InterPro" id="IPR001680">
    <property type="entry name" value="WD40_rpt"/>
</dbReference>
<gene>
    <name evidence="1" type="ORF">TDIB3V08_LOCUS11701</name>
</gene>
<accession>A0A7R8VZ39</accession>
<dbReference type="GO" id="GO:0051015">
    <property type="term" value="F:actin filament binding"/>
    <property type="evidence" value="ECO:0007669"/>
    <property type="project" value="TreeGrafter"/>
</dbReference>
<proteinExistence type="predicted"/>
<protein>
    <submittedName>
        <fullName evidence="1">Uncharacterized protein</fullName>
    </submittedName>
</protein>
<dbReference type="EMBL" id="OA575701">
    <property type="protein sequence ID" value="CAD7205550.1"/>
    <property type="molecule type" value="Genomic_DNA"/>
</dbReference>
<dbReference type="SMART" id="SM01167">
    <property type="entry name" value="DUF1900"/>
    <property type="match status" value="1"/>
</dbReference>
<sequence length="221" mass="23586">MIVWDVGSGEAVNVIDCHPDVIFSMSFNRDGSLIATTCKDKKLRVIEPRRGIVLSEGVCHAGTKACKVVFLGNSGRLLSTGFSRYSDRQYAVWSQSDLSAPLCIETIDSSSGVLFPYYDHDTRIVFLAGKEIGQQEIGLVFIPAGRKLALRANASAANSSVSNSEVSGGNGYAQASLVGMIGAVSLDCDMFGGYLVTCGTQTSWEAGLIVLCLCLVQQERA</sequence>